<dbReference type="Pfam" id="PF01565">
    <property type="entry name" value="FAD_binding_4"/>
    <property type="match status" value="1"/>
</dbReference>
<gene>
    <name evidence="2" type="primary">dprE1_3</name>
    <name evidence="2" type="ORF">GALL_506120</name>
</gene>
<organism evidence="2">
    <name type="scientific">mine drainage metagenome</name>
    <dbReference type="NCBI Taxonomy" id="410659"/>
    <lineage>
        <taxon>unclassified sequences</taxon>
        <taxon>metagenomes</taxon>
        <taxon>ecological metagenomes</taxon>
    </lineage>
</organism>
<reference evidence="2" key="1">
    <citation type="submission" date="2016-10" db="EMBL/GenBank/DDBJ databases">
        <title>Sequence of Gallionella enrichment culture.</title>
        <authorList>
            <person name="Poehlein A."/>
            <person name="Muehling M."/>
            <person name="Daniel R."/>
        </authorList>
    </citation>
    <scope>NUCLEOTIDE SEQUENCE</scope>
</reference>
<dbReference type="Gene3D" id="3.30.465.10">
    <property type="match status" value="1"/>
</dbReference>
<name>A0A1J5PJ76_9ZZZZ</name>
<evidence type="ECO:0000259" key="1">
    <source>
        <dbReference type="PROSITE" id="PS51387"/>
    </source>
</evidence>
<dbReference type="InterPro" id="IPR006094">
    <property type="entry name" value="Oxid_FAD_bind_N"/>
</dbReference>
<accession>A0A1J5PJ76</accession>
<dbReference type="PANTHER" id="PTHR43762">
    <property type="entry name" value="L-GULONOLACTONE OXIDASE"/>
    <property type="match status" value="1"/>
</dbReference>
<dbReference type="EMBL" id="MLJW01005692">
    <property type="protein sequence ID" value="OIQ67807.1"/>
    <property type="molecule type" value="Genomic_DNA"/>
</dbReference>
<dbReference type="InterPro" id="IPR010031">
    <property type="entry name" value="FAD_lactone_oxidase-like"/>
</dbReference>
<dbReference type="PANTHER" id="PTHR43762:SF1">
    <property type="entry name" value="D-ARABINONO-1,4-LACTONE OXIDASE"/>
    <property type="match status" value="1"/>
</dbReference>
<dbReference type="InterPro" id="IPR036318">
    <property type="entry name" value="FAD-bd_PCMH-like_sf"/>
</dbReference>
<proteinExistence type="predicted"/>
<dbReference type="GO" id="GO:0071949">
    <property type="term" value="F:FAD binding"/>
    <property type="evidence" value="ECO:0007669"/>
    <property type="project" value="InterPro"/>
</dbReference>
<dbReference type="GO" id="GO:0003885">
    <property type="term" value="F:D-arabinono-1,4-lactone oxidase activity"/>
    <property type="evidence" value="ECO:0007669"/>
    <property type="project" value="TreeGrafter"/>
</dbReference>
<evidence type="ECO:0000313" key="2">
    <source>
        <dbReference type="EMBL" id="OIQ67807.1"/>
    </source>
</evidence>
<dbReference type="InterPro" id="IPR016169">
    <property type="entry name" value="FAD-bd_PCMH_sub2"/>
</dbReference>
<dbReference type="SUPFAM" id="SSF56176">
    <property type="entry name" value="FAD-binding/transporter-associated domain-like"/>
    <property type="match status" value="1"/>
</dbReference>
<sequence>MGRSYGDVCLNPGGTIWRTTGLDHFISLDENSGVLTCEAGVVLRDIQHLVIPRGWSLPVTPGTQLVTVGGAIANDVHGKNHHVYGTFGDHVRRIKIVRTDGTEIDCGPDLQPDWFAATVGGIGLTGLITEAQIQLRRIPGPWFETETVPFSNLDEFFSLSSESDAEWENSVSWIDCVASDGRGLFMRGNPVSVTDRKQPHGRSIPMPLVPPISLVNQVSLHAFNAAYFQINRRNSGKKLTHYEPFLYPLDNIVDWNRMYGPHGFYQYQSVVPIETGREATAAMMREIAASGQGSFLAVLKTFGQRIPKGMLSFPRPGVTLALDFPNLGDRSLKLFDRLDSIVRNAGGRIYLAKDARMSRGMFEAGYPRIEEFLNFRDPGMSSAMSRRLLGN</sequence>
<comment type="caution">
    <text evidence="2">The sequence shown here is derived from an EMBL/GenBank/DDBJ whole genome shotgun (WGS) entry which is preliminary data.</text>
</comment>
<dbReference type="GO" id="GO:0005739">
    <property type="term" value="C:mitochondrion"/>
    <property type="evidence" value="ECO:0007669"/>
    <property type="project" value="TreeGrafter"/>
</dbReference>
<protein>
    <submittedName>
        <fullName evidence="2">Putative decaprenylphosphoryl-beta-D-ribose oxidase</fullName>
        <ecNumber evidence="2">1.-.-.-</ecNumber>
    </submittedName>
</protein>
<dbReference type="EC" id="1.-.-.-" evidence="2"/>
<dbReference type="PROSITE" id="PS51387">
    <property type="entry name" value="FAD_PCMH"/>
    <property type="match status" value="1"/>
</dbReference>
<dbReference type="AlphaFoldDB" id="A0A1J5PJ76"/>
<dbReference type="InterPro" id="IPR016166">
    <property type="entry name" value="FAD-bd_PCMH"/>
</dbReference>
<keyword evidence="2" id="KW-0560">Oxidoreductase</keyword>
<feature type="domain" description="FAD-binding PCMH-type" evidence="1">
    <location>
        <begin position="1"/>
        <end position="138"/>
    </location>
</feature>